<dbReference type="OrthoDB" id="1097392at2759"/>
<reference evidence="1 2" key="1">
    <citation type="journal article" date="2020" name="IScience">
        <title>Genome Sequencing of the Endangered Kingdonia uniflora (Circaeasteraceae, Ranunculales) Reveals Potential Mechanisms of Evolutionary Specialization.</title>
        <authorList>
            <person name="Sun Y."/>
            <person name="Deng T."/>
            <person name="Zhang A."/>
            <person name="Moore M.J."/>
            <person name="Landis J.B."/>
            <person name="Lin N."/>
            <person name="Zhang H."/>
            <person name="Zhang X."/>
            <person name="Huang J."/>
            <person name="Zhang X."/>
            <person name="Sun H."/>
            <person name="Wang H."/>
        </authorList>
    </citation>
    <scope>NUCLEOTIDE SEQUENCE [LARGE SCALE GENOMIC DNA]</scope>
    <source>
        <strain evidence="1">TB1705</strain>
        <tissue evidence="1">Leaf</tissue>
    </source>
</reference>
<evidence type="ECO:0000313" key="2">
    <source>
        <dbReference type="Proteomes" id="UP000541444"/>
    </source>
</evidence>
<protein>
    <submittedName>
        <fullName evidence="1">Uncharacterized protein</fullName>
    </submittedName>
</protein>
<dbReference type="EMBL" id="JACGCM010001604">
    <property type="protein sequence ID" value="KAF6152859.1"/>
    <property type="molecule type" value="Genomic_DNA"/>
</dbReference>
<name>A0A7J7MD68_9MAGN</name>
<dbReference type="Proteomes" id="UP000541444">
    <property type="component" value="Unassembled WGS sequence"/>
</dbReference>
<keyword evidence="2" id="KW-1185">Reference proteome</keyword>
<gene>
    <name evidence="1" type="ORF">GIB67_025877</name>
</gene>
<comment type="caution">
    <text evidence="1">The sequence shown here is derived from an EMBL/GenBank/DDBJ whole genome shotgun (WGS) entry which is preliminary data.</text>
</comment>
<dbReference type="AlphaFoldDB" id="A0A7J7MD68"/>
<accession>A0A7J7MD68</accession>
<evidence type="ECO:0000313" key="1">
    <source>
        <dbReference type="EMBL" id="KAF6152859.1"/>
    </source>
</evidence>
<organism evidence="1 2">
    <name type="scientific">Kingdonia uniflora</name>
    <dbReference type="NCBI Taxonomy" id="39325"/>
    <lineage>
        <taxon>Eukaryota</taxon>
        <taxon>Viridiplantae</taxon>
        <taxon>Streptophyta</taxon>
        <taxon>Embryophyta</taxon>
        <taxon>Tracheophyta</taxon>
        <taxon>Spermatophyta</taxon>
        <taxon>Magnoliopsida</taxon>
        <taxon>Ranunculales</taxon>
        <taxon>Circaeasteraceae</taxon>
        <taxon>Kingdonia</taxon>
    </lineage>
</organism>
<proteinExistence type="predicted"/>
<sequence length="164" mass="18230">MGRMIIEIVFDAGAYIARFLRSIMTNKRTHKCMEDVVAYDMVRPKRIEENNAKINALGMRRISTGMKDEYLSKEDDEDLVSESDEPLEDDNAIALPAEGRHLNPWKKTSCDIMRCSSPVSNNTVRGALTNSLMHCGIASMKGYVKAFRPTTPGHSPGIGHSLGN</sequence>